<evidence type="ECO:0000313" key="1">
    <source>
        <dbReference type="EMBL" id="PWJ84096.1"/>
    </source>
</evidence>
<dbReference type="EMBL" id="QGGG01000006">
    <property type="protein sequence ID" value="PWJ84096.1"/>
    <property type="molecule type" value="Genomic_DNA"/>
</dbReference>
<gene>
    <name evidence="1" type="ORF">C7441_1068</name>
</gene>
<comment type="caution">
    <text evidence="1">The sequence shown here is derived from an EMBL/GenBank/DDBJ whole genome shotgun (WGS) entry which is preliminary data.</text>
</comment>
<name>A0A316C518_PSESE</name>
<dbReference type="Proteomes" id="UP000245396">
    <property type="component" value="Unassembled WGS sequence"/>
</dbReference>
<reference evidence="1 2" key="1">
    <citation type="submission" date="2018-05" db="EMBL/GenBank/DDBJ databases">
        <title>Genomic Encyclopedia of Type Strains, Phase IV (KMG-IV): sequencing the most valuable type-strain genomes for metagenomic binning, comparative biology and taxonomic classification.</title>
        <authorList>
            <person name="Goeker M."/>
        </authorList>
    </citation>
    <scope>NUCLEOTIDE SEQUENCE [LARGE SCALE GENOMIC DNA]</scope>
    <source>
        <strain evidence="1 2">DSM 6986</strain>
    </source>
</reference>
<dbReference type="AlphaFoldDB" id="A0A316C518"/>
<sequence>MSSHGGHVARMLLYAVKSLFQLQSLLVFGPFFAAISGGKPPGSKNSTFDQLAWHDSLWQKRGAFRHKRKSFISKKEL</sequence>
<organism evidence="1 2">
    <name type="scientific">Pseudaminobacter salicylatoxidans</name>
    <dbReference type="NCBI Taxonomy" id="93369"/>
    <lineage>
        <taxon>Bacteria</taxon>
        <taxon>Pseudomonadati</taxon>
        <taxon>Pseudomonadota</taxon>
        <taxon>Alphaproteobacteria</taxon>
        <taxon>Hyphomicrobiales</taxon>
        <taxon>Phyllobacteriaceae</taxon>
        <taxon>Pseudaminobacter</taxon>
    </lineage>
</organism>
<evidence type="ECO:0000313" key="2">
    <source>
        <dbReference type="Proteomes" id="UP000245396"/>
    </source>
</evidence>
<accession>A0A316C518</accession>
<keyword evidence="2" id="KW-1185">Reference proteome</keyword>
<protein>
    <submittedName>
        <fullName evidence="1">Uncharacterized protein</fullName>
    </submittedName>
</protein>
<proteinExistence type="predicted"/>